<dbReference type="InterPro" id="IPR011990">
    <property type="entry name" value="TPR-like_helical_dom_sf"/>
</dbReference>
<evidence type="ECO:0000256" key="1">
    <source>
        <dbReference type="ARBA" id="ARBA00022737"/>
    </source>
</evidence>
<dbReference type="InterPro" id="IPR013105">
    <property type="entry name" value="TPR_2"/>
</dbReference>
<dbReference type="Proteomes" id="UP001470809">
    <property type="component" value="Chromosome"/>
</dbReference>
<dbReference type="Pfam" id="PF07719">
    <property type="entry name" value="TPR_2"/>
    <property type="match status" value="1"/>
</dbReference>
<dbReference type="Gene3D" id="1.25.40.10">
    <property type="entry name" value="Tetratricopeptide repeat domain"/>
    <property type="match status" value="1"/>
</dbReference>
<dbReference type="EMBL" id="CP151767">
    <property type="protein sequence ID" value="WZU67118.1"/>
    <property type="molecule type" value="Genomic_DNA"/>
</dbReference>
<name>A0AAN0MCE9_9RHOB</name>
<dbReference type="InterPro" id="IPR019734">
    <property type="entry name" value="TPR_rpt"/>
</dbReference>
<dbReference type="SUPFAM" id="SSF48452">
    <property type="entry name" value="TPR-like"/>
    <property type="match status" value="1"/>
</dbReference>
<dbReference type="RefSeq" id="WP_342076430.1">
    <property type="nucleotide sequence ID" value="NZ_CP151767.2"/>
</dbReference>
<protein>
    <submittedName>
        <fullName evidence="4">Tetratricopeptide repeat protein</fullName>
    </submittedName>
</protein>
<sequence length="280" mass="30966">MQDAIIKTVANRVGFRIERPVPGADSDKVTALHLYLQGLAAVRADFNEDVAEYNLRLNLEAIEVDPDAPYGYIGVGHAHRVAAVFGWMGLDPDAALKTAIEMANKALELAPEEPEVHYLLGRVHQELGNQEGAMAAYDKAIALNPSNTQYLSGSTVPMLYTGRTQEAIDRLNAAKGIDPFHGDGVYWQMGWALWEIGDCEGARDAMLSMHAQRRAAKRMVAEIYACLGEVDKAQDAYQLFYSEAKEPTIAEQRAEWEGVWTASGSLDRWLDHMRIAGMKD</sequence>
<evidence type="ECO:0000313" key="5">
    <source>
        <dbReference type="Proteomes" id="UP001470809"/>
    </source>
</evidence>
<organism evidence="4 5">
    <name type="scientific">Yoonia rhodophyticola</name>
    <dbReference type="NCBI Taxonomy" id="3137370"/>
    <lineage>
        <taxon>Bacteria</taxon>
        <taxon>Pseudomonadati</taxon>
        <taxon>Pseudomonadota</taxon>
        <taxon>Alphaproteobacteria</taxon>
        <taxon>Rhodobacterales</taxon>
        <taxon>Paracoccaceae</taxon>
        <taxon>Yoonia</taxon>
    </lineage>
</organism>
<reference evidence="4" key="1">
    <citation type="submission" date="2024-08" db="EMBL/GenBank/DDBJ databases">
        <title>Phylogenomic analyses of a clade within the roseobacter group suggest taxonomic reassignments of species of the genera Aestuariivita, Citreicella, Loktanella, Nautella, Pelagibaca, Ruegeria, Thalassobius, Thiobacimonas and Tropicibacter, and the proposal o.</title>
        <authorList>
            <person name="Jeon C.O."/>
        </authorList>
    </citation>
    <scope>NUCLEOTIDE SEQUENCE</scope>
    <source>
        <strain evidence="4">SS1-5</strain>
    </source>
</reference>
<dbReference type="KEGG" id="yrh:AABB31_19505"/>
<dbReference type="PROSITE" id="PS50293">
    <property type="entry name" value="TPR_REGION"/>
    <property type="match status" value="1"/>
</dbReference>
<proteinExistence type="predicted"/>
<gene>
    <name evidence="4" type="ORF">AABB31_19505</name>
</gene>
<dbReference type="AlphaFoldDB" id="A0AAN0MCE9"/>
<evidence type="ECO:0000256" key="2">
    <source>
        <dbReference type="ARBA" id="ARBA00022803"/>
    </source>
</evidence>
<dbReference type="SMART" id="SM00028">
    <property type="entry name" value="TPR"/>
    <property type="match status" value="1"/>
</dbReference>
<dbReference type="InterPro" id="IPR051685">
    <property type="entry name" value="Ycf3/AcsC/BcsC/TPR_MFPF"/>
</dbReference>
<dbReference type="PROSITE" id="PS50005">
    <property type="entry name" value="TPR"/>
    <property type="match status" value="1"/>
</dbReference>
<keyword evidence="1" id="KW-0677">Repeat</keyword>
<accession>A0AAN0MCE9</accession>
<evidence type="ECO:0000256" key="3">
    <source>
        <dbReference type="PROSITE-ProRule" id="PRU00339"/>
    </source>
</evidence>
<feature type="repeat" description="TPR" evidence="3">
    <location>
        <begin position="114"/>
        <end position="147"/>
    </location>
</feature>
<dbReference type="PANTHER" id="PTHR44943:SF8">
    <property type="entry name" value="TPR REPEAT-CONTAINING PROTEIN MJ0263"/>
    <property type="match status" value="1"/>
</dbReference>
<evidence type="ECO:0000313" key="4">
    <source>
        <dbReference type="EMBL" id="WZU67118.1"/>
    </source>
</evidence>
<keyword evidence="2 3" id="KW-0802">TPR repeat</keyword>
<dbReference type="PANTHER" id="PTHR44943">
    <property type="entry name" value="CELLULOSE SYNTHASE OPERON PROTEIN C"/>
    <property type="match status" value="1"/>
</dbReference>
<keyword evidence="5" id="KW-1185">Reference proteome</keyword>